<dbReference type="EMBL" id="HBUE01010450">
    <property type="protein sequence ID" value="CAG6448128.1"/>
    <property type="molecule type" value="Transcribed_RNA"/>
</dbReference>
<dbReference type="EMBL" id="HBUE01256620">
    <property type="protein sequence ID" value="CAG6556872.1"/>
    <property type="molecule type" value="Transcribed_RNA"/>
</dbReference>
<reference evidence="2" key="1">
    <citation type="submission" date="2021-05" db="EMBL/GenBank/DDBJ databases">
        <authorList>
            <person name="Alioto T."/>
            <person name="Alioto T."/>
            <person name="Gomez Garrido J."/>
        </authorList>
    </citation>
    <scope>NUCLEOTIDE SEQUENCE</scope>
</reference>
<evidence type="ECO:0000256" key="1">
    <source>
        <dbReference type="SAM" id="Phobius"/>
    </source>
</evidence>
<organism evidence="2">
    <name type="scientific">Culex pipiens</name>
    <name type="common">House mosquito</name>
    <dbReference type="NCBI Taxonomy" id="7175"/>
    <lineage>
        <taxon>Eukaryota</taxon>
        <taxon>Metazoa</taxon>
        <taxon>Ecdysozoa</taxon>
        <taxon>Arthropoda</taxon>
        <taxon>Hexapoda</taxon>
        <taxon>Insecta</taxon>
        <taxon>Pterygota</taxon>
        <taxon>Neoptera</taxon>
        <taxon>Endopterygota</taxon>
        <taxon>Diptera</taxon>
        <taxon>Nematocera</taxon>
        <taxon>Culicoidea</taxon>
        <taxon>Culicidae</taxon>
        <taxon>Culicinae</taxon>
        <taxon>Culicini</taxon>
        <taxon>Culex</taxon>
        <taxon>Culex</taxon>
    </lineage>
</organism>
<name>A0A8D8IQU2_CULPI</name>
<feature type="transmembrane region" description="Helical" evidence="1">
    <location>
        <begin position="25"/>
        <end position="44"/>
    </location>
</feature>
<dbReference type="EMBL" id="HBUE01151619">
    <property type="protein sequence ID" value="CAG6505573.1"/>
    <property type="molecule type" value="Transcribed_RNA"/>
</dbReference>
<keyword evidence="1" id="KW-0812">Transmembrane</keyword>
<proteinExistence type="predicted"/>
<evidence type="ECO:0000313" key="2">
    <source>
        <dbReference type="EMBL" id="CAG6556863.1"/>
    </source>
</evidence>
<dbReference type="EMBL" id="HBUE01256611">
    <property type="protein sequence ID" value="CAG6556863.1"/>
    <property type="molecule type" value="Transcribed_RNA"/>
</dbReference>
<dbReference type="EMBL" id="HBUE01256619">
    <property type="protein sequence ID" value="CAG6556871.1"/>
    <property type="molecule type" value="Transcribed_RNA"/>
</dbReference>
<protein>
    <submittedName>
        <fullName evidence="2">(northern house mosquito) hypothetical protein</fullName>
    </submittedName>
</protein>
<accession>A0A8D8IQU2</accession>
<keyword evidence="1" id="KW-0472">Membrane</keyword>
<sequence length="103" mass="12564">MLQKTTTFPLNYHGVRQHICPFHNYSQNLILALVTNCFVFFFVLKKMLKYLHWRRFTTYGLPYHKNVMISFFKLLLPIMLFKKIFINYYHELIRLIVVVFAVE</sequence>
<keyword evidence="1" id="KW-1133">Transmembrane helix</keyword>
<dbReference type="EMBL" id="HBUE01151610">
    <property type="protein sequence ID" value="CAG6505564.1"/>
    <property type="molecule type" value="Transcribed_RNA"/>
</dbReference>
<dbReference type="AlphaFoldDB" id="A0A8D8IQU2"/>
<dbReference type="EMBL" id="HBUE01151618">
    <property type="protein sequence ID" value="CAG6505572.1"/>
    <property type="molecule type" value="Transcribed_RNA"/>
</dbReference>